<feature type="domain" description="FAD-binding FR-type" evidence="11">
    <location>
        <begin position="131"/>
        <end position="243"/>
    </location>
</feature>
<feature type="binding site" evidence="8">
    <location>
        <position position="219"/>
    </location>
    <ligand>
        <name>FAD</name>
        <dbReference type="ChEBI" id="CHEBI:57692"/>
    </ligand>
</feature>
<dbReference type="InterPro" id="IPR017927">
    <property type="entry name" value="FAD-bd_FR_type"/>
</dbReference>
<protein>
    <recommendedName>
        <fullName evidence="11">FAD-binding FR-type domain-containing protein</fullName>
    </recommendedName>
</protein>
<feature type="binding site" evidence="8">
    <location>
        <position position="209"/>
    </location>
    <ligand>
        <name>FAD</name>
        <dbReference type="ChEBI" id="CHEBI:57692"/>
    </ligand>
</feature>
<dbReference type="SUPFAM" id="SSF63380">
    <property type="entry name" value="Riboflavin synthase domain-like"/>
    <property type="match status" value="1"/>
</dbReference>
<dbReference type="InterPro" id="IPR017938">
    <property type="entry name" value="Riboflavin_synthase-like_b-brl"/>
</dbReference>
<keyword evidence="10" id="KW-0812">Transmembrane</keyword>
<comment type="caution">
    <text evidence="12">The sequence shown here is derived from an EMBL/GenBank/DDBJ whole genome shotgun (WGS) entry which is preliminary data.</text>
</comment>
<sequence>MTRAAIHYCPRIPRRGATTCCFLTAARRPSNPHTSFTSAIRQSITLPSALQHQSQRQQQHAFHTSSARLLSHLTEDDQQQKSHHHQPPHNNKKTRTHRFLLLALLTLPALSLPIFLSSSHFLSKPNTLNPTTFTPFTITSREEVSPTAFILTVGPPSSSSADVIRQAWHQLGLWSVEIKQPQLQVAREYTPLPPENGDGDEGDATMRFLIRRVHGGEVSSYLARLRVGDMVEIRGPRGGFDVRARLGVGGDGGTAAAGGDGGGDRDRTEEGGRRELRAGGEGEKEVKEKKKKVVFLAGGTGIAPALQAARRILSAQPTSSGVEMEVVWANRRREDCLGCEGTQEQGTVVAMLEEMRAKYGDRFRYTCTVDEEGSFIDAGTVTRATGVAGRGASNSWWPWPKPNNTPASQPSALFIDSDQCRYHSAKRLVVSADQDPPAGTESEECRCVDIDGSRVKGGKNLLIVSGPDGFIARYVGAKMWGDGKELQGPVKAMVGELRRKYPSLADEWLVLKM</sequence>
<feature type="region of interest" description="Disordered" evidence="9">
    <location>
        <begin position="74"/>
        <end position="93"/>
    </location>
</feature>
<evidence type="ECO:0000256" key="3">
    <source>
        <dbReference type="ARBA" id="ARBA00006105"/>
    </source>
</evidence>
<dbReference type="InterPro" id="IPR001834">
    <property type="entry name" value="CBR-like"/>
</dbReference>
<dbReference type="Gene3D" id="2.40.30.10">
    <property type="entry name" value="Translation factors"/>
    <property type="match status" value="1"/>
</dbReference>
<keyword evidence="13" id="KW-1185">Reference proteome</keyword>
<dbReference type="PANTHER" id="PTHR19370">
    <property type="entry name" value="NADH-CYTOCHROME B5 REDUCTASE"/>
    <property type="match status" value="1"/>
</dbReference>
<evidence type="ECO:0000256" key="10">
    <source>
        <dbReference type="SAM" id="Phobius"/>
    </source>
</evidence>
<evidence type="ECO:0000256" key="4">
    <source>
        <dbReference type="ARBA" id="ARBA00022630"/>
    </source>
</evidence>
<evidence type="ECO:0000256" key="7">
    <source>
        <dbReference type="ARBA" id="ARBA00023136"/>
    </source>
</evidence>
<feature type="region of interest" description="Disordered" evidence="9">
    <location>
        <begin position="250"/>
        <end position="285"/>
    </location>
</feature>
<evidence type="ECO:0000256" key="9">
    <source>
        <dbReference type="SAM" id="MobiDB-lite"/>
    </source>
</evidence>
<dbReference type="Pfam" id="PF00175">
    <property type="entry name" value="NAD_binding_1"/>
    <property type="match status" value="1"/>
</dbReference>
<keyword evidence="7 10" id="KW-0472">Membrane</keyword>
<dbReference type="InterPro" id="IPR001433">
    <property type="entry name" value="OxRdtase_FAD/NAD-bd"/>
</dbReference>
<dbReference type="Proteomes" id="UP001302812">
    <property type="component" value="Unassembled WGS sequence"/>
</dbReference>
<accession>A0AAN6QK47</accession>
<evidence type="ECO:0000259" key="11">
    <source>
        <dbReference type="PROSITE" id="PS51384"/>
    </source>
</evidence>
<keyword evidence="4 8" id="KW-0285">Flavoprotein</keyword>
<keyword evidence="5 8" id="KW-0274">FAD</keyword>
<organism evidence="12 13">
    <name type="scientific">Canariomyces notabilis</name>
    <dbReference type="NCBI Taxonomy" id="2074819"/>
    <lineage>
        <taxon>Eukaryota</taxon>
        <taxon>Fungi</taxon>
        <taxon>Dikarya</taxon>
        <taxon>Ascomycota</taxon>
        <taxon>Pezizomycotina</taxon>
        <taxon>Sordariomycetes</taxon>
        <taxon>Sordariomycetidae</taxon>
        <taxon>Sordariales</taxon>
        <taxon>Chaetomiaceae</taxon>
        <taxon>Canariomyces</taxon>
    </lineage>
</organism>
<dbReference type="GO" id="GO:0016491">
    <property type="term" value="F:oxidoreductase activity"/>
    <property type="evidence" value="ECO:0007669"/>
    <property type="project" value="UniProtKB-KW"/>
</dbReference>
<evidence type="ECO:0000256" key="5">
    <source>
        <dbReference type="ARBA" id="ARBA00022827"/>
    </source>
</evidence>
<dbReference type="InterPro" id="IPR008333">
    <property type="entry name" value="Cbr1-like_FAD-bd_dom"/>
</dbReference>
<feature type="transmembrane region" description="Helical" evidence="10">
    <location>
        <begin position="99"/>
        <end position="122"/>
    </location>
</feature>
<dbReference type="RefSeq" id="XP_064667584.1">
    <property type="nucleotide sequence ID" value="XM_064815771.1"/>
</dbReference>
<dbReference type="PANTHER" id="PTHR19370:SF189">
    <property type="entry name" value="CYTOCHROME C MITOCHONDRIAL IMPORT FACTOR CYC2"/>
    <property type="match status" value="1"/>
</dbReference>
<keyword evidence="10" id="KW-1133">Transmembrane helix</keyword>
<evidence type="ECO:0000256" key="1">
    <source>
        <dbReference type="ARBA" id="ARBA00001974"/>
    </source>
</evidence>
<name>A0AAN6QK47_9PEZI</name>
<evidence type="ECO:0000256" key="8">
    <source>
        <dbReference type="PIRSR" id="PIRSR601834-1"/>
    </source>
</evidence>
<gene>
    <name evidence="12" type="ORF">N656DRAFT_782488</name>
</gene>
<feature type="binding site" evidence="8">
    <location>
        <position position="189"/>
    </location>
    <ligand>
        <name>FAD</name>
        <dbReference type="ChEBI" id="CHEBI:57692"/>
    </ligand>
</feature>
<evidence type="ECO:0000313" key="12">
    <source>
        <dbReference type="EMBL" id="KAK4110014.1"/>
    </source>
</evidence>
<dbReference type="GO" id="GO:0005739">
    <property type="term" value="C:mitochondrion"/>
    <property type="evidence" value="ECO:0007669"/>
    <property type="project" value="TreeGrafter"/>
</dbReference>
<dbReference type="InterPro" id="IPR039261">
    <property type="entry name" value="FNR_nucleotide-bd"/>
</dbReference>
<dbReference type="SUPFAM" id="SSF52343">
    <property type="entry name" value="Ferredoxin reductase-like, C-terminal NADP-linked domain"/>
    <property type="match status" value="1"/>
</dbReference>
<dbReference type="Gene3D" id="3.40.50.80">
    <property type="entry name" value="Nucleotide-binding domain of ferredoxin-NADP reductase (FNR) module"/>
    <property type="match status" value="1"/>
</dbReference>
<dbReference type="AlphaFoldDB" id="A0AAN6QK47"/>
<feature type="compositionally biased region" description="Basic residues" evidence="9">
    <location>
        <begin position="81"/>
        <end position="93"/>
    </location>
</feature>
<dbReference type="CDD" id="cd06183">
    <property type="entry name" value="cyt_b5_reduct_like"/>
    <property type="match status" value="1"/>
</dbReference>
<dbReference type="EMBL" id="MU853353">
    <property type="protein sequence ID" value="KAK4110014.1"/>
    <property type="molecule type" value="Genomic_DNA"/>
</dbReference>
<feature type="compositionally biased region" description="Gly residues" evidence="9">
    <location>
        <begin position="250"/>
        <end position="261"/>
    </location>
</feature>
<evidence type="ECO:0000313" key="13">
    <source>
        <dbReference type="Proteomes" id="UP001302812"/>
    </source>
</evidence>
<reference evidence="12" key="1">
    <citation type="journal article" date="2023" name="Mol. Phylogenet. Evol.">
        <title>Genome-scale phylogeny and comparative genomics of the fungal order Sordariales.</title>
        <authorList>
            <person name="Hensen N."/>
            <person name="Bonometti L."/>
            <person name="Westerberg I."/>
            <person name="Brannstrom I.O."/>
            <person name="Guillou S."/>
            <person name="Cros-Aarteil S."/>
            <person name="Calhoun S."/>
            <person name="Haridas S."/>
            <person name="Kuo A."/>
            <person name="Mondo S."/>
            <person name="Pangilinan J."/>
            <person name="Riley R."/>
            <person name="LaButti K."/>
            <person name="Andreopoulos B."/>
            <person name="Lipzen A."/>
            <person name="Chen C."/>
            <person name="Yan M."/>
            <person name="Daum C."/>
            <person name="Ng V."/>
            <person name="Clum A."/>
            <person name="Steindorff A."/>
            <person name="Ohm R.A."/>
            <person name="Martin F."/>
            <person name="Silar P."/>
            <person name="Natvig D.O."/>
            <person name="Lalanne C."/>
            <person name="Gautier V."/>
            <person name="Ament-Velasquez S.L."/>
            <person name="Kruys A."/>
            <person name="Hutchinson M.I."/>
            <person name="Powell A.J."/>
            <person name="Barry K."/>
            <person name="Miller A.N."/>
            <person name="Grigoriev I.V."/>
            <person name="Debuchy R."/>
            <person name="Gladieux P."/>
            <person name="Hiltunen Thoren M."/>
            <person name="Johannesson H."/>
        </authorList>
    </citation>
    <scope>NUCLEOTIDE SEQUENCE</scope>
    <source>
        <strain evidence="12">CBS 508.74</strain>
    </source>
</reference>
<evidence type="ECO:0000256" key="2">
    <source>
        <dbReference type="ARBA" id="ARBA00004370"/>
    </source>
</evidence>
<feature type="binding site" evidence="8">
    <location>
        <position position="187"/>
    </location>
    <ligand>
        <name>FAD</name>
        <dbReference type="ChEBI" id="CHEBI:57692"/>
    </ligand>
</feature>
<reference evidence="12" key="2">
    <citation type="submission" date="2023-05" db="EMBL/GenBank/DDBJ databases">
        <authorList>
            <consortium name="Lawrence Berkeley National Laboratory"/>
            <person name="Steindorff A."/>
            <person name="Hensen N."/>
            <person name="Bonometti L."/>
            <person name="Westerberg I."/>
            <person name="Brannstrom I.O."/>
            <person name="Guillou S."/>
            <person name="Cros-Aarteil S."/>
            <person name="Calhoun S."/>
            <person name="Haridas S."/>
            <person name="Kuo A."/>
            <person name="Mondo S."/>
            <person name="Pangilinan J."/>
            <person name="Riley R."/>
            <person name="Labutti K."/>
            <person name="Andreopoulos B."/>
            <person name="Lipzen A."/>
            <person name="Chen C."/>
            <person name="Yanf M."/>
            <person name="Daum C."/>
            <person name="Ng V."/>
            <person name="Clum A."/>
            <person name="Ohm R."/>
            <person name="Martin F."/>
            <person name="Silar P."/>
            <person name="Natvig D."/>
            <person name="Lalanne C."/>
            <person name="Gautier V."/>
            <person name="Ament-Velasquez S.L."/>
            <person name="Kruys A."/>
            <person name="Hutchinson M.I."/>
            <person name="Powell A.J."/>
            <person name="Barry K."/>
            <person name="Miller A.N."/>
            <person name="Grigoriev I.V."/>
            <person name="Debuchy R."/>
            <person name="Gladieux P."/>
            <person name="Thoren M.H."/>
            <person name="Johannesson H."/>
        </authorList>
    </citation>
    <scope>NUCLEOTIDE SEQUENCE</scope>
    <source>
        <strain evidence="12">CBS 508.74</strain>
    </source>
</reference>
<dbReference type="PROSITE" id="PS51384">
    <property type="entry name" value="FAD_FR"/>
    <property type="match status" value="1"/>
</dbReference>
<keyword evidence="6" id="KW-0560">Oxidoreductase</keyword>
<dbReference type="GO" id="GO:0016020">
    <property type="term" value="C:membrane"/>
    <property type="evidence" value="ECO:0007669"/>
    <property type="project" value="UniProtKB-SubCell"/>
</dbReference>
<evidence type="ECO:0000256" key="6">
    <source>
        <dbReference type="ARBA" id="ARBA00023002"/>
    </source>
</evidence>
<feature type="compositionally biased region" description="Basic and acidic residues" evidence="9">
    <location>
        <begin position="262"/>
        <end position="285"/>
    </location>
</feature>
<proteinExistence type="inferred from homology"/>
<comment type="subcellular location">
    <subcellularLocation>
        <location evidence="2">Membrane</location>
    </subcellularLocation>
</comment>
<dbReference type="GeneID" id="89939896"/>
<feature type="binding site" evidence="8">
    <location>
        <position position="218"/>
    </location>
    <ligand>
        <name>FAD</name>
        <dbReference type="ChEBI" id="CHEBI:57692"/>
    </ligand>
</feature>
<comment type="cofactor">
    <cofactor evidence="1 8">
        <name>FAD</name>
        <dbReference type="ChEBI" id="CHEBI:57692"/>
    </cofactor>
</comment>
<dbReference type="Pfam" id="PF00970">
    <property type="entry name" value="FAD_binding_6"/>
    <property type="match status" value="1"/>
</dbReference>
<comment type="similarity">
    <text evidence="3">Belongs to the flavoprotein pyridine nucleotide cytochrome reductase family.</text>
</comment>